<evidence type="ECO:0000313" key="10">
    <source>
        <dbReference type="EMBL" id="MBA5630600.1"/>
    </source>
</evidence>
<evidence type="ECO:0000256" key="2">
    <source>
        <dbReference type="ARBA" id="ARBA00012920"/>
    </source>
</evidence>
<dbReference type="Pfam" id="PF17763">
    <property type="entry name" value="Asparaginase_C"/>
    <property type="match status" value="1"/>
</dbReference>
<comment type="similarity">
    <text evidence="1">Belongs to the asparaginase 1 family.</text>
</comment>
<dbReference type="SUPFAM" id="SSF53774">
    <property type="entry name" value="Glutaminase/Asparaginase"/>
    <property type="match status" value="1"/>
</dbReference>
<dbReference type="Proteomes" id="UP000552241">
    <property type="component" value="Unassembled WGS sequence"/>
</dbReference>
<dbReference type="PROSITE" id="PS00144">
    <property type="entry name" value="ASN_GLN_ASE_1"/>
    <property type="match status" value="1"/>
</dbReference>
<comment type="caution">
    <text evidence="10">The sequence shown here is derived from an EMBL/GenBank/DDBJ whole genome shotgun (WGS) entry which is preliminary data.</text>
</comment>
<dbReference type="SFLD" id="SFLDS00057">
    <property type="entry name" value="Glutaminase/Asparaginase"/>
    <property type="match status" value="1"/>
</dbReference>
<dbReference type="EC" id="3.5.1.1" evidence="2"/>
<evidence type="ECO:0000256" key="7">
    <source>
        <dbReference type="PROSITE-ProRule" id="PRU10100"/>
    </source>
</evidence>
<dbReference type="PANTHER" id="PTHR11707:SF28">
    <property type="entry name" value="60 KDA LYSOPHOSPHOLIPASE"/>
    <property type="match status" value="1"/>
</dbReference>
<dbReference type="Gene3D" id="3.40.50.40">
    <property type="match status" value="1"/>
</dbReference>
<dbReference type="InterPro" id="IPR036152">
    <property type="entry name" value="Asp/glu_Ase-like_sf"/>
</dbReference>
<dbReference type="Pfam" id="PF00710">
    <property type="entry name" value="Asparaginase"/>
    <property type="match status" value="1"/>
</dbReference>
<dbReference type="PRINTS" id="PR00139">
    <property type="entry name" value="ASNGLNASE"/>
</dbReference>
<dbReference type="InterPro" id="IPR041725">
    <property type="entry name" value="L-asparaginase_I"/>
</dbReference>
<feature type="active site" description="O-isoaspartyl threonine intermediate" evidence="4">
    <location>
        <position position="13"/>
    </location>
</feature>
<dbReference type="Gene3D" id="3.40.50.1170">
    <property type="entry name" value="L-asparaginase, N-terminal domain"/>
    <property type="match status" value="1"/>
</dbReference>
<evidence type="ECO:0000259" key="9">
    <source>
        <dbReference type="Pfam" id="PF17763"/>
    </source>
</evidence>
<evidence type="ECO:0000256" key="6">
    <source>
        <dbReference type="PROSITE-ProRule" id="PRU10099"/>
    </source>
</evidence>
<dbReference type="PIRSF" id="PIRSF500176">
    <property type="entry name" value="L_ASNase"/>
    <property type="match status" value="1"/>
</dbReference>
<dbReference type="InterPro" id="IPR040919">
    <property type="entry name" value="Asparaginase_C"/>
</dbReference>
<protein>
    <recommendedName>
        <fullName evidence="2">asparaginase</fullName>
        <ecNumber evidence="2">3.5.1.1</ecNumber>
    </recommendedName>
</protein>
<proteinExistence type="inferred from homology"/>
<dbReference type="SMART" id="SM00870">
    <property type="entry name" value="Asparaginase"/>
    <property type="match status" value="1"/>
</dbReference>
<evidence type="ECO:0000256" key="3">
    <source>
        <dbReference type="ARBA" id="ARBA00022801"/>
    </source>
</evidence>
<dbReference type="PIRSF" id="PIRSF001220">
    <property type="entry name" value="L-ASNase_gatD"/>
    <property type="match status" value="1"/>
</dbReference>
<dbReference type="GO" id="GO:0006520">
    <property type="term" value="P:amino acid metabolic process"/>
    <property type="evidence" value="ECO:0007669"/>
    <property type="project" value="InterPro"/>
</dbReference>
<sequence length="345" mass="38967">MKTKLLLIYTGGTIGMAKDYETQSLKPFDFENLLKHIPELSLIDSEIQFTGFEIPIDSSDMNPDHWVELAKIIQKNYEFFDGFVVLHGTDTMAYSASALSFMLSGLQKPVIFTGSQLPVGDLRTDAKENLITSIHFASLQENGKPSIKEVCIYFEYKLLRANRTTKINAENFDAFASPNYPDLGESGIRLDVRSHVLRTEDPSIPFTIHTDLNTDLGLMKIFPGMSRAFIESMFRTDEMKVMIIEAFGSGNIFSFGWFKELLRKKSAEGLLFIINTQCAGGMVEIGRYETSEIFQEIGAINGFDLTTEASIAKTIYLLGQNLNSAEFKKLYEMDLRGELTYLKEY</sequence>
<feature type="binding site" evidence="5">
    <location>
        <position position="58"/>
    </location>
    <ligand>
        <name>substrate</name>
    </ligand>
</feature>
<gene>
    <name evidence="10" type="ORF">HU137_12570</name>
</gene>
<evidence type="ECO:0000313" key="11">
    <source>
        <dbReference type="Proteomes" id="UP000552241"/>
    </source>
</evidence>
<accession>A0A838ZUD4</accession>
<dbReference type="NCBIfam" id="TIGR00519">
    <property type="entry name" value="asnASE_I"/>
    <property type="match status" value="1"/>
</dbReference>
<dbReference type="InterPro" id="IPR027475">
    <property type="entry name" value="Asparaginase/glutaminase_AS2"/>
</dbReference>
<dbReference type="InterPro" id="IPR006034">
    <property type="entry name" value="Asparaginase/glutaminase-like"/>
</dbReference>
<dbReference type="InterPro" id="IPR027473">
    <property type="entry name" value="L-asparaginase_C"/>
</dbReference>
<evidence type="ECO:0000259" key="8">
    <source>
        <dbReference type="Pfam" id="PF00710"/>
    </source>
</evidence>
<dbReference type="PROSITE" id="PS00917">
    <property type="entry name" value="ASN_GLN_ASE_2"/>
    <property type="match status" value="1"/>
</dbReference>
<dbReference type="FunFam" id="3.40.50.1170:FF:000001">
    <property type="entry name" value="L-asparaginase 2"/>
    <property type="match status" value="1"/>
</dbReference>
<feature type="active site" evidence="7">
    <location>
        <position position="89"/>
    </location>
</feature>
<keyword evidence="3" id="KW-0378">Hydrolase</keyword>
<dbReference type="InterPro" id="IPR020827">
    <property type="entry name" value="Asparaginase/glutaminase_AS1"/>
</dbReference>
<organism evidence="10 11">
    <name type="scientific">Moheibacter lacus</name>
    <dbReference type="NCBI Taxonomy" id="2745851"/>
    <lineage>
        <taxon>Bacteria</taxon>
        <taxon>Pseudomonadati</taxon>
        <taxon>Bacteroidota</taxon>
        <taxon>Flavobacteriia</taxon>
        <taxon>Flavobacteriales</taxon>
        <taxon>Weeksellaceae</taxon>
        <taxon>Moheibacter</taxon>
    </lineage>
</organism>
<dbReference type="GO" id="GO:0004067">
    <property type="term" value="F:asparaginase activity"/>
    <property type="evidence" value="ECO:0007669"/>
    <property type="project" value="UniProtKB-UniRule"/>
</dbReference>
<dbReference type="CDD" id="cd08963">
    <property type="entry name" value="L-asparaginase_I"/>
    <property type="match status" value="1"/>
</dbReference>
<feature type="binding site" evidence="5">
    <location>
        <begin position="89"/>
        <end position="90"/>
    </location>
    <ligand>
        <name>substrate</name>
    </ligand>
</feature>
<dbReference type="InterPro" id="IPR006033">
    <property type="entry name" value="AsnA_fam"/>
</dbReference>
<dbReference type="InterPro" id="IPR027474">
    <property type="entry name" value="L-asparaginase_N"/>
</dbReference>
<dbReference type="InterPro" id="IPR037152">
    <property type="entry name" value="L-asparaginase_N_sf"/>
</dbReference>
<feature type="domain" description="Asparaginase/glutaminase C-terminal" evidence="9">
    <location>
        <begin position="218"/>
        <end position="330"/>
    </location>
</feature>
<dbReference type="PROSITE" id="PS51732">
    <property type="entry name" value="ASN_GLN_ASE_3"/>
    <property type="match status" value="1"/>
</dbReference>
<evidence type="ECO:0000256" key="4">
    <source>
        <dbReference type="PIRSR" id="PIRSR001220-1"/>
    </source>
</evidence>
<name>A0A838ZUD4_9FLAO</name>
<feature type="active site" evidence="6">
    <location>
        <position position="13"/>
    </location>
</feature>
<evidence type="ECO:0000256" key="5">
    <source>
        <dbReference type="PIRSR" id="PIRSR001220-2"/>
    </source>
</evidence>
<dbReference type="PANTHER" id="PTHR11707">
    <property type="entry name" value="L-ASPARAGINASE"/>
    <property type="match status" value="1"/>
</dbReference>
<feature type="domain" description="L-asparaginase N-terminal" evidence="8">
    <location>
        <begin position="4"/>
        <end position="194"/>
    </location>
</feature>
<keyword evidence="11" id="KW-1185">Reference proteome</keyword>
<evidence type="ECO:0000256" key="1">
    <source>
        <dbReference type="ARBA" id="ARBA00010518"/>
    </source>
</evidence>
<reference evidence="10 11" key="1">
    <citation type="submission" date="2020-07" db="EMBL/GenBank/DDBJ databases">
        <title>Moheibacter lacus sp. nov., a member of the family Flavobacteriaceae isolated from freshwater lake sediment.</title>
        <authorList>
            <person name="Liu Y."/>
        </authorList>
    </citation>
    <scope>NUCLEOTIDE SEQUENCE [LARGE SCALE GENOMIC DNA]</scope>
    <source>
        <strain evidence="10 11">BDHS18</strain>
    </source>
</reference>
<dbReference type="EMBL" id="JACDZE010000005">
    <property type="protein sequence ID" value="MBA5630600.1"/>
    <property type="molecule type" value="Genomic_DNA"/>
</dbReference>
<dbReference type="AlphaFoldDB" id="A0A838ZUD4"/>
<dbReference type="RefSeq" id="WP_182044206.1">
    <property type="nucleotide sequence ID" value="NZ_JACDZE010000005.1"/>
</dbReference>